<reference evidence="2 3" key="1">
    <citation type="submission" date="2019-03" db="EMBL/GenBank/DDBJ databases">
        <title>First draft genome of Liparis tanakae, snailfish: a comprehensive survey of snailfish specific genes.</title>
        <authorList>
            <person name="Kim W."/>
            <person name="Song I."/>
            <person name="Jeong J.-H."/>
            <person name="Kim D."/>
            <person name="Kim S."/>
            <person name="Ryu S."/>
            <person name="Song J.Y."/>
            <person name="Lee S.K."/>
        </authorList>
    </citation>
    <scope>NUCLEOTIDE SEQUENCE [LARGE SCALE GENOMIC DNA]</scope>
    <source>
        <tissue evidence="2">Muscle</tissue>
    </source>
</reference>
<feature type="region of interest" description="Disordered" evidence="1">
    <location>
        <begin position="1"/>
        <end position="24"/>
    </location>
</feature>
<keyword evidence="3" id="KW-1185">Reference proteome</keyword>
<dbReference type="OrthoDB" id="10620070at2759"/>
<sequence>MPCSDPCPGQPQHPGGAIWLREENPPGRDGKQYKWALCPSLCSPSKYWWYGLNSAPTLAQSLGTEETTVFGDNQVCREQWLLDMAPDMPWIQPQQLAAWHVLMREVAMPKSLMYPRDAPEDREKAKG</sequence>
<gene>
    <name evidence="2" type="ORF">EYF80_003111</name>
</gene>
<proteinExistence type="predicted"/>
<evidence type="ECO:0000313" key="2">
    <source>
        <dbReference type="EMBL" id="TNN86643.1"/>
    </source>
</evidence>
<protein>
    <submittedName>
        <fullName evidence="2">Uncharacterized protein</fullName>
    </submittedName>
</protein>
<name>A0A4Z2JA86_9TELE</name>
<evidence type="ECO:0000256" key="1">
    <source>
        <dbReference type="SAM" id="MobiDB-lite"/>
    </source>
</evidence>
<organism evidence="2 3">
    <name type="scientific">Liparis tanakae</name>
    <name type="common">Tanaka's snailfish</name>
    <dbReference type="NCBI Taxonomy" id="230148"/>
    <lineage>
        <taxon>Eukaryota</taxon>
        <taxon>Metazoa</taxon>
        <taxon>Chordata</taxon>
        <taxon>Craniata</taxon>
        <taxon>Vertebrata</taxon>
        <taxon>Euteleostomi</taxon>
        <taxon>Actinopterygii</taxon>
        <taxon>Neopterygii</taxon>
        <taxon>Teleostei</taxon>
        <taxon>Neoteleostei</taxon>
        <taxon>Acanthomorphata</taxon>
        <taxon>Eupercaria</taxon>
        <taxon>Perciformes</taxon>
        <taxon>Cottioidei</taxon>
        <taxon>Cottales</taxon>
        <taxon>Liparidae</taxon>
        <taxon>Liparis</taxon>
    </lineage>
</organism>
<accession>A0A4Z2JA86</accession>
<comment type="caution">
    <text evidence="2">The sequence shown here is derived from an EMBL/GenBank/DDBJ whole genome shotgun (WGS) entry which is preliminary data.</text>
</comment>
<evidence type="ECO:0000313" key="3">
    <source>
        <dbReference type="Proteomes" id="UP000314294"/>
    </source>
</evidence>
<dbReference type="AlphaFoldDB" id="A0A4Z2JA86"/>
<dbReference type="Proteomes" id="UP000314294">
    <property type="component" value="Unassembled WGS sequence"/>
</dbReference>
<dbReference type="EMBL" id="SRLO01000014">
    <property type="protein sequence ID" value="TNN86643.1"/>
    <property type="molecule type" value="Genomic_DNA"/>
</dbReference>